<dbReference type="EMBL" id="JH660645">
    <property type="protein sequence ID" value="EIM27214.1"/>
    <property type="molecule type" value="Genomic_DNA"/>
</dbReference>
<dbReference type="AlphaFoldDB" id="I4YTC2"/>
<accession>I4YTC2</accession>
<dbReference type="Proteomes" id="UP000003947">
    <property type="component" value="Unassembled WGS sequence"/>
</dbReference>
<proteinExistence type="predicted"/>
<evidence type="ECO:0000313" key="1">
    <source>
        <dbReference type="EMBL" id="EIM27214.1"/>
    </source>
</evidence>
<name>I4YTC2_9HYPH</name>
<organism evidence="1 2">
    <name type="scientific">Microvirga lotononidis</name>
    <dbReference type="NCBI Taxonomy" id="864069"/>
    <lineage>
        <taxon>Bacteria</taxon>
        <taxon>Pseudomonadati</taxon>
        <taxon>Pseudomonadota</taxon>
        <taxon>Alphaproteobacteria</taxon>
        <taxon>Hyphomicrobiales</taxon>
        <taxon>Methylobacteriaceae</taxon>
        <taxon>Microvirga</taxon>
    </lineage>
</organism>
<dbReference type="PATRIC" id="fig|864069.3.peg.4098"/>
<gene>
    <name evidence="1" type="ORF">MicloDRAFT_00037710</name>
</gene>
<dbReference type="HOGENOM" id="CLU_2862818_0_0_5"/>
<reference evidence="1 2" key="1">
    <citation type="submission" date="2012-02" db="EMBL/GenBank/DDBJ databases">
        <title>Improved High-Quality Draft sequence of Microvirga sp. WSM3557.</title>
        <authorList>
            <consortium name="US DOE Joint Genome Institute"/>
            <person name="Lucas S."/>
            <person name="Han J."/>
            <person name="Lapidus A."/>
            <person name="Cheng J.-F."/>
            <person name="Goodwin L."/>
            <person name="Pitluck S."/>
            <person name="Peters L."/>
            <person name="Zhang X."/>
            <person name="Detter J.C."/>
            <person name="Han C."/>
            <person name="Tapia R."/>
            <person name="Land M."/>
            <person name="Hauser L."/>
            <person name="Kyrpides N."/>
            <person name="Ivanova N."/>
            <person name="Pagani I."/>
            <person name="Brau L."/>
            <person name="Yates R."/>
            <person name="O'Hara G."/>
            <person name="Rui T."/>
            <person name="Howieson J."/>
            <person name="Reeve W."/>
            <person name="Woyke T."/>
        </authorList>
    </citation>
    <scope>NUCLEOTIDE SEQUENCE [LARGE SCALE GENOMIC DNA]</scope>
    <source>
        <strain evidence="1 2">WSM3557</strain>
    </source>
</reference>
<sequence>MEAEIEFVARALYDAEDDAQTWDCEPDIIKDEFRRYARAALELLAEHRKPKIRGVQTLVVPYAA</sequence>
<keyword evidence="2" id="KW-1185">Reference proteome</keyword>
<dbReference type="OrthoDB" id="8020621at2"/>
<evidence type="ECO:0000313" key="2">
    <source>
        <dbReference type="Proteomes" id="UP000003947"/>
    </source>
</evidence>
<protein>
    <submittedName>
        <fullName evidence="1">Uncharacterized protein</fullName>
    </submittedName>
</protein>
<dbReference type="RefSeq" id="WP_009763264.1">
    <property type="nucleotide sequence ID" value="NZ_CP141048.1"/>
</dbReference>